<comment type="subcellular location">
    <subcellularLocation>
        <location evidence="13">Mitochondrion</location>
    </subcellularLocation>
    <subcellularLocation>
        <location evidence="13">Cytoplasm</location>
    </subcellularLocation>
</comment>
<sequence>MFFAPSRLPIHINRSLILSSPTVYRFSKLTDRYLYLNSGELKMTADYSNWSGDKVRSTFIDFFVDKQHVYYKSSPVVPHDDPTLLFANAGMNQFKPIFLGISDPNSDMAKLARACNSQKCIRAGGKHNDLEDVGKDVYHHTFFEMLGNWSFGNYFKKEAIEYAWELLTVVYGLDQNRLYVTYFGGDASQNLEPDLEAKEIWLNLGLPEARILPFGSKDNFWEMGEVGPCGPCSEIHYDRIGNRDAASLVNMDDPDVLEIWNLVFMQYNREDRTTLRTLPNKHIDTGMGFERLVSVLQNKKSNYDTDVFMPIFQAIEQSSKTRPYSGKIGDDDVDGIDMAYRVIADHIRTLVFAISDGAIPSNEGRGYVVRRILRRGARYARKKMNVELGAFFADLVDVVVAQLGNTFNEISRQTEFIKQILMEEERSFSRTLDRGEKLFENTLSKMRENNQLIVPGAEVWKLYDTFGFPVDLTRIMAEENNLEKNNTVKTNDIFKYTDPEITSNIVAIFSDKQFVQKEERSLESSGGSVIPVGILLDQTNFYAESGGQEADTGSLFGLDNSTEFTVTQVKSFGGYVLHAGFLTSGSLSVGEQVRCIYNYDRRSQLKSNHTATHILNYSLRKVLDSPEVDQRGSLVSEDKLRFDFSFNSQLSPELVRDVQADSNKVVDDGLQVYSKEVDLQTAKSINGIRAIFGETYPNPVRVVSVGANLEEVVSDMSNENWSNYSVELCGGTHVSNTKEIGSFIITEESSISKGIRRIVAVTGKEAIKVQEAADAFSKELDALNQIKGSELESALKLIGKRLDTLNTGVWQKHLLRQKYADIRKKFLDADKEAKLAASKFVSNLVATKVEANPEIDFHVLKVEFEGGNAGSNNKALANAISYAKSLNTKAVYLISPDSQSGKVSHMCFVPKILITKGLKAKEWASAVSKVVGGKSGGRDDTAQGSGTNISSSSEAEQIASEFAALSLKD</sequence>
<dbReference type="Pfam" id="PF01411">
    <property type="entry name" value="tRNA-synt_2c"/>
    <property type="match status" value="2"/>
</dbReference>
<dbReference type="STRING" id="133381.A0A2T9ZHF8"/>
<dbReference type="Gene3D" id="2.40.30.130">
    <property type="match status" value="1"/>
</dbReference>
<dbReference type="SUPFAM" id="SSF55681">
    <property type="entry name" value="Class II aaRS and biotin synthetases"/>
    <property type="match status" value="1"/>
</dbReference>
<evidence type="ECO:0000256" key="3">
    <source>
        <dbReference type="ARBA" id="ARBA00022555"/>
    </source>
</evidence>
<keyword evidence="17" id="KW-1185">Reference proteome</keyword>
<keyword evidence="10 13" id="KW-0648">Protein biosynthesis</keyword>
<dbReference type="Pfam" id="PF07973">
    <property type="entry name" value="tRNA_SAD"/>
    <property type="match status" value="1"/>
</dbReference>
<dbReference type="OrthoDB" id="2423964at2759"/>
<evidence type="ECO:0000256" key="14">
    <source>
        <dbReference type="SAM" id="MobiDB-lite"/>
    </source>
</evidence>
<evidence type="ECO:0000256" key="11">
    <source>
        <dbReference type="ARBA" id="ARBA00023146"/>
    </source>
</evidence>
<feature type="binding site" evidence="13">
    <location>
        <position position="729"/>
    </location>
    <ligand>
        <name>Zn(2+)</name>
        <dbReference type="ChEBI" id="CHEBI:29105"/>
    </ligand>
</feature>
<dbReference type="FunFam" id="3.30.980.10:FF:000004">
    <property type="entry name" value="Alanine--tRNA ligase, cytoplasmic"/>
    <property type="match status" value="1"/>
</dbReference>
<keyword evidence="6 13" id="KW-0547">Nucleotide-binding</keyword>
<dbReference type="Gene3D" id="3.30.930.10">
    <property type="entry name" value="Bira Bifunctional Protein, Domain 2"/>
    <property type="match status" value="1"/>
</dbReference>
<dbReference type="GO" id="GO:0005524">
    <property type="term" value="F:ATP binding"/>
    <property type="evidence" value="ECO:0007669"/>
    <property type="project" value="UniProtKB-UniRule"/>
</dbReference>
<dbReference type="GO" id="GO:0002161">
    <property type="term" value="F:aminoacyl-tRNA deacylase activity"/>
    <property type="evidence" value="ECO:0007669"/>
    <property type="project" value="TreeGrafter"/>
</dbReference>
<dbReference type="InterPro" id="IPR018165">
    <property type="entry name" value="Ala-tRNA-synth_IIc_core"/>
</dbReference>
<dbReference type="CDD" id="cd00673">
    <property type="entry name" value="AlaRS_core"/>
    <property type="match status" value="1"/>
</dbReference>
<feature type="binding site" evidence="13">
    <location>
        <position position="609"/>
    </location>
    <ligand>
        <name>Zn(2+)</name>
        <dbReference type="ChEBI" id="CHEBI:29105"/>
    </ligand>
</feature>
<evidence type="ECO:0000256" key="4">
    <source>
        <dbReference type="ARBA" id="ARBA00022598"/>
    </source>
</evidence>
<dbReference type="InterPro" id="IPR018162">
    <property type="entry name" value="Ala-tRNA-ligase_IIc_anticod-bd"/>
</dbReference>
<evidence type="ECO:0000256" key="6">
    <source>
        <dbReference type="ARBA" id="ARBA00022741"/>
    </source>
</evidence>
<dbReference type="GO" id="GO:0004813">
    <property type="term" value="F:alanine-tRNA ligase activity"/>
    <property type="evidence" value="ECO:0007669"/>
    <property type="project" value="UniProtKB-UniRule"/>
</dbReference>
<dbReference type="SUPFAM" id="SSF50447">
    <property type="entry name" value="Translation proteins"/>
    <property type="match status" value="1"/>
</dbReference>
<dbReference type="FunFam" id="3.30.930.10:FF:000011">
    <property type="entry name" value="Alanine--tRNA ligase, cytoplasmic"/>
    <property type="match status" value="1"/>
</dbReference>
<dbReference type="GO" id="GO:0000049">
    <property type="term" value="F:tRNA binding"/>
    <property type="evidence" value="ECO:0007669"/>
    <property type="project" value="UniProtKB-KW"/>
</dbReference>
<dbReference type="InterPro" id="IPR002318">
    <property type="entry name" value="Ala-tRNA-lgiase_IIc"/>
</dbReference>
<evidence type="ECO:0000313" key="16">
    <source>
        <dbReference type="EMBL" id="PVV04033.1"/>
    </source>
</evidence>
<dbReference type="PANTHER" id="PTHR11777:SF9">
    <property type="entry name" value="ALANINE--TRNA LIGASE, CYTOPLASMIC"/>
    <property type="match status" value="1"/>
</dbReference>
<keyword evidence="5 13" id="KW-0479">Metal-binding</keyword>
<comment type="caution">
    <text evidence="16">The sequence shown here is derived from an EMBL/GenBank/DDBJ whole genome shotgun (WGS) entry which is preliminary data.</text>
</comment>
<organism evidence="16 17">
    <name type="scientific">Smittium megazygosporum</name>
    <dbReference type="NCBI Taxonomy" id="133381"/>
    <lineage>
        <taxon>Eukaryota</taxon>
        <taxon>Fungi</taxon>
        <taxon>Fungi incertae sedis</taxon>
        <taxon>Zoopagomycota</taxon>
        <taxon>Kickxellomycotina</taxon>
        <taxon>Harpellomycetes</taxon>
        <taxon>Harpellales</taxon>
        <taxon>Legeriomycetaceae</taxon>
        <taxon>Smittium</taxon>
    </lineage>
</organism>
<keyword evidence="7 13" id="KW-0862">Zinc</keyword>
<dbReference type="Proteomes" id="UP000245609">
    <property type="component" value="Unassembled WGS sequence"/>
</dbReference>
<keyword evidence="4 13" id="KW-0436">Ligase</keyword>
<evidence type="ECO:0000256" key="5">
    <source>
        <dbReference type="ARBA" id="ARBA00022723"/>
    </source>
</evidence>
<dbReference type="NCBIfam" id="TIGR00344">
    <property type="entry name" value="alaS"/>
    <property type="match status" value="1"/>
</dbReference>
<evidence type="ECO:0000256" key="1">
    <source>
        <dbReference type="ARBA" id="ARBA00008429"/>
    </source>
</evidence>
<comment type="subunit">
    <text evidence="13">Monomer.</text>
</comment>
<dbReference type="InterPro" id="IPR059090">
    <property type="entry name" value="ALA1_helical"/>
</dbReference>
<dbReference type="PANTHER" id="PTHR11777">
    <property type="entry name" value="ALANYL-TRNA SYNTHETASE"/>
    <property type="match status" value="1"/>
</dbReference>
<dbReference type="FunFam" id="2.40.30.130:FF:000004">
    <property type="entry name" value="Alanine--tRNA ligase"/>
    <property type="match status" value="1"/>
</dbReference>
<dbReference type="Pfam" id="PF26023">
    <property type="entry name" value="ALA1"/>
    <property type="match status" value="1"/>
</dbReference>
<protein>
    <recommendedName>
        <fullName evidence="13">Alanine--tRNA ligase</fullName>
        <ecNumber evidence="13">6.1.1.7</ecNumber>
    </recommendedName>
    <alternativeName>
        <fullName evidence="13">Alanyl-tRNA synthetase</fullName>
        <shortName evidence="13">AlaRS</shortName>
    </alternativeName>
</protein>
<dbReference type="InterPro" id="IPR018164">
    <property type="entry name" value="Ala-tRNA-synth_IIc_N"/>
</dbReference>
<comment type="similarity">
    <text evidence="1">Belongs to the class-II aminoacyl-tRNA synthetase family. Alax-L subfamily.</text>
</comment>
<comment type="cofactor">
    <cofactor evidence="13">
        <name>Zn(2+)</name>
        <dbReference type="ChEBI" id="CHEBI:29105"/>
    </cofactor>
    <text evidence="13">Binds 1 zinc ion per subunit.</text>
</comment>
<accession>A0A2T9ZHF8</accession>
<keyword evidence="9 13" id="KW-0694">RNA-binding</keyword>
<reference evidence="16 17" key="1">
    <citation type="journal article" date="2018" name="MBio">
        <title>Comparative Genomics Reveals the Core Gene Toolbox for the Fungus-Insect Symbiosis.</title>
        <authorList>
            <person name="Wang Y."/>
            <person name="Stata M."/>
            <person name="Wang W."/>
            <person name="Stajich J.E."/>
            <person name="White M.M."/>
            <person name="Moncalvo J.M."/>
        </authorList>
    </citation>
    <scope>NUCLEOTIDE SEQUENCE [LARGE SCALE GENOMIC DNA]</scope>
    <source>
        <strain evidence="16 17">SC-DP-2</strain>
    </source>
</reference>
<dbReference type="Gene3D" id="3.10.310.40">
    <property type="match status" value="1"/>
</dbReference>
<evidence type="ECO:0000256" key="7">
    <source>
        <dbReference type="ARBA" id="ARBA00022833"/>
    </source>
</evidence>
<dbReference type="GO" id="GO:0005739">
    <property type="term" value="C:mitochondrion"/>
    <property type="evidence" value="ECO:0007669"/>
    <property type="project" value="UniProtKB-SubCell"/>
</dbReference>
<dbReference type="InterPro" id="IPR012947">
    <property type="entry name" value="tRNA_SAD"/>
</dbReference>
<keyword evidence="3 13" id="KW-0820">tRNA-binding</keyword>
<keyword evidence="13" id="KW-0496">Mitochondrion</keyword>
<keyword evidence="11 13" id="KW-0030">Aminoacyl-tRNA synthetase</keyword>
<dbReference type="InterPro" id="IPR050058">
    <property type="entry name" value="Ala-tRNA_ligase"/>
</dbReference>
<dbReference type="SUPFAM" id="SSF55186">
    <property type="entry name" value="ThrRS/AlaRS common domain"/>
    <property type="match status" value="1"/>
</dbReference>
<evidence type="ECO:0000256" key="2">
    <source>
        <dbReference type="ARBA" id="ARBA00022490"/>
    </source>
</evidence>
<comment type="domain">
    <text evidence="13">Consists of three domains; the N-terminal catalytic domain, the editing domain and the C-terminal C-Ala domain. The editing domain removes incorrectly charged amino acids, while the C-Ala domain, along with tRNA(Ala), serves as a bridge to cooperatively bring together the editing and aminoacylation centers thus stimulating deacylation of misacylated tRNAs.</text>
</comment>
<keyword evidence="2 13" id="KW-0963">Cytoplasm</keyword>
<dbReference type="AlphaFoldDB" id="A0A2T9ZHF8"/>
<keyword evidence="8 13" id="KW-0067">ATP-binding</keyword>
<dbReference type="PROSITE" id="PS50860">
    <property type="entry name" value="AA_TRNA_LIGASE_II_ALA"/>
    <property type="match status" value="1"/>
</dbReference>
<dbReference type="InterPro" id="IPR018163">
    <property type="entry name" value="Thr/Ala-tRNA-synth_IIc_edit"/>
</dbReference>
<evidence type="ECO:0000313" key="17">
    <source>
        <dbReference type="Proteomes" id="UP000245609"/>
    </source>
</evidence>
<dbReference type="GO" id="GO:0070143">
    <property type="term" value="P:mitochondrial alanyl-tRNA aminoacylation"/>
    <property type="evidence" value="ECO:0007669"/>
    <property type="project" value="UniProtKB-UniRule"/>
</dbReference>
<gene>
    <name evidence="13" type="primary">ALA1</name>
    <name evidence="16" type="ORF">BB560_001470</name>
</gene>
<feature type="binding site" evidence="13">
    <location>
        <position position="613"/>
    </location>
    <ligand>
        <name>Zn(2+)</name>
        <dbReference type="ChEBI" id="CHEBI:29105"/>
    </ligand>
</feature>
<feature type="binding site" evidence="13">
    <location>
        <position position="733"/>
    </location>
    <ligand>
        <name>Zn(2+)</name>
        <dbReference type="ChEBI" id="CHEBI:29105"/>
    </ligand>
</feature>
<dbReference type="PRINTS" id="PR00980">
    <property type="entry name" value="TRNASYNTHALA"/>
</dbReference>
<comment type="catalytic activity">
    <reaction evidence="12 13">
        <text>tRNA(Ala) + L-alanine + ATP = L-alanyl-tRNA(Ala) + AMP + diphosphate</text>
        <dbReference type="Rhea" id="RHEA:12540"/>
        <dbReference type="Rhea" id="RHEA-COMP:9657"/>
        <dbReference type="Rhea" id="RHEA-COMP:9923"/>
        <dbReference type="ChEBI" id="CHEBI:30616"/>
        <dbReference type="ChEBI" id="CHEBI:33019"/>
        <dbReference type="ChEBI" id="CHEBI:57972"/>
        <dbReference type="ChEBI" id="CHEBI:78442"/>
        <dbReference type="ChEBI" id="CHEBI:78497"/>
        <dbReference type="ChEBI" id="CHEBI:456215"/>
        <dbReference type="EC" id="6.1.1.7"/>
    </reaction>
</comment>
<proteinExistence type="inferred from homology"/>
<dbReference type="HAMAP" id="MF_00036_B">
    <property type="entry name" value="Ala_tRNA_synth_B"/>
    <property type="match status" value="1"/>
</dbReference>
<feature type="domain" description="Alanyl-transfer RNA synthetases family profile" evidence="15">
    <location>
        <begin position="50"/>
        <end position="772"/>
    </location>
</feature>
<dbReference type="InterPro" id="IPR023033">
    <property type="entry name" value="Ala_tRNA_ligase_euk/bac"/>
</dbReference>
<dbReference type="Pfam" id="PF02272">
    <property type="entry name" value="DHHA1"/>
    <property type="match status" value="1"/>
</dbReference>
<dbReference type="GO" id="GO:0008270">
    <property type="term" value="F:zinc ion binding"/>
    <property type="evidence" value="ECO:0007669"/>
    <property type="project" value="UniProtKB-UniRule"/>
</dbReference>
<dbReference type="SMART" id="SM00863">
    <property type="entry name" value="tRNA_SAD"/>
    <property type="match status" value="1"/>
</dbReference>
<dbReference type="InterPro" id="IPR009000">
    <property type="entry name" value="Transl_B-barrel_sf"/>
</dbReference>
<dbReference type="InterPro" id="IPR003156">
    <property type="entry name" value="DHHA1_dom"/>
</dbReference>
<dbReference type="InterPro" id="IPR045864">
    <property type="entry name" value="aa-tRNA-synth_II/BPL/LPL"/>
</dbReference>
<feature type="region of interest" description="Disordered" evidence="14">
    <location>
        <begin position="932"/>
        <end position="955"/>
    </location>
</feature>
<evidence type="ECO:0000256" key="10">
    <source>
        <dbReference type="ARBA" id="ARBA00022917"/>
    </source>
</evidence>
<dbReference type="SUPFAM" id="SSF101353">
    <property type="entry name" value="Putative anticodon-binding domain of alanyl-tRNA synthetase (AlaRS)"/>
    <property type="match status" value="1"/>
</dbReference>
<dbReference type="EMBL" id="MBFS01000168">
    <property type="protein sequence ID" value="PVV04033.1"/>
    <property type="molecule type" value="Genomic_DNA"/>
</dbReference>
<name>A0A2T9ZHF8_9FUNG</name>
<evidence type="ECO:0000256" key="12">
    <source>
        <dbReference type="ARBA" id="ARBA00048300"/>
    </source>
</evidence>
<evidence type="ECO:0000259" key="15">
    <source>
        <dbReference type="PROSITE" id="PS50860"/>
    </source>
</evidence>
<dbReference type="Gene3D" id="3.30.980.10">
    <property type="entry name" value="Threonyl-trna Synthetase, Chain A, domain 2"/>
    <property type="match status" value="1"/>
</dbReference>
<dbReference type="EC" id="6.1.1.7" evidence="13"/>
<comment type="function">
    <text evidence="13">Catalyzes the attachment of alanine to tRNA(Ala) in a two-step reaction: alanine is first activated by ATP to form Ala-AMP and then transferred to the acceptor end of tRNA(Ala). Also edits incorrectly charged tRNA(Ala) via its editing domain.</text>
</comment>
<evidence type="ECO:0000256" key="8">
    <source>
        <dbReference type="ARBA" id="ARBA00022840"/>
    </source>
</evidence>
<evidence type="ECO:0000256" key="13">
    <source>
        <dbReference type="HAMAP-Rule" id="MF_03133"/>
    </source>
</evidence>
<evidence type="ECO:0000256" key="9">
    <source>
        <dbReference type="ARBA" id="ARBA00022884"/>
    </source>
</evidence>
<dbReference type="FunFam" id="3.10.310.40:FF:000002">
    <property type="entry name" value="alanine--tRNA ligase, cytoplasmic"/>
    <property type="match status" value="1"/>
</dbReference>